<dbReference type="InterPro" id="IPR035513">
    <property type="entry name" value="Invertase/methylesterase_inhib"/>
</dbReference>
<dbReference type="Gene3D" id="1.20.140.40">
    <property type="entry name" value="Invertase/pectin methylesterase inhibitor family protein"/>
    <property type="match status" value="1"/>
</dbReference>
<dbReference type="AlphaFoldDB" id="A0A5J9WUC6"/>
<organism evidence="1 2">
    <name type="scientific">Eragrostis curvula</name>
    <name type="common">weeping love grass</name>
    <dbReference type="NCBI Taxonomy" id="38414"/>
    <lineage>
        <taxon>Eukaryota</taxon>
        <taxon>Viridiplantae</taxon>
        <taxon>Streptophyta</taxon>
        <taxon>Embryophyta</taxon>
        <taxon>Tracheophyta</taxon>
        <taxon>Spermatophyta</taxon>
        <taxon>Magnoliopsida</taxon>
        <taxon>Liliopsida</taxon>
        <taxon>Poales</taxon>
        <taxon>Poaceae</taxon>
        <taxon>PACMAD clade</taxon>
        <taxon>Chloridoideae</taxon>
        <taxon>Eragrostideae</taxon>
        <taxon>Eragrostidinae</taxon>
        <taxon>Eragrostis</taxon>
    </lineage>
</organism>
<name>A0A5J9WUC6_9POAL</name>
<evidence type="ECO:0000313" key="2">
    <source>
        <dbReference type="Proteomes" id="UP000324897"/>
    </source>
</evidence>
<dbReference type="Gramene" id="TVU51416">
    <property type="protein sequence ID" value="TVU51416"/>
    <property type="gene ID" value="EJB05_02847"/>
</dbReference>
<dbReference type="EMBL" id="RWGY01000002">
    <property type="protein sequence ID" value="TVU51416.1"/>
    <property type="molecule type" value="Genomic_DNA"/>
</dbReference>
<evidence type="ECO:0008006" key="3">
    <source>
        <dbReference type="Google" id="ProtNLM"/>
    </source>
</evidence>
<feature type="non-terminal residue" evidence="1">
    <location>
        <position position="1"/>
    </location>
</feature>
<reference evidence="1 2" key="1">
    <citation type="journal article" date="2019" name="Sci. Rep.">
        <title>A high-quality genome of Eragrostis curvula grass provides insights into Poaceae evolution and supports new strategies to enhance forage quality.</title>
        <authorList>
            <person name="Carballo J."/>
            <person name="Santos B.A.C.M."/>
            <person name="Zappacosta D."/>
            <person name="Garbus I."/>
            <person name="Selva J.P."/>
            <person name="Gallo C.A."/>
            <person name="Diaz A."/>
            <person name="Albertini E."/>
            <person name="Caccamo M."/>
            <person name="Echenique V."/>
        </authorList>
    </citation>
    <scope>NUCLEOTIDE SEQUENCE [LARGE SCALE GENOMIC DNA]</scope>
    <source>
        <strain evidence="2">cv. Victoria</strain>
        <tissue evidence="1">Leaf</tissue>
    </source>
</reference>
<dbReference type="SUPFAM" id="SSF101148">
    <property type="entry name" value="Plant invertase/pectin methylesterase inhibitor"/>
    <property type="match status" value="1"/>
</dbReference>
<comment type="caution">
    <text evidence="1">The sequence shown here is derived from an EMBL/GenBank/DDBJ whole genome shotgun (WGS) entry which is preliminary data.</text>
</comment>
<sequence>MATSKTIPTLDFMCQALYEDVLDRQRGCAAAVKDGRFGEAAVSLEKSAVAAEECEGGFGKSKVASPVMVEDDCAFKLAKLAVAFAPFRLLRESCVLSPSGVLIMNKQNLVDPLYKQNNGKNNEEKNEMSSTCNASAFRKRNRLMLLAVAKWKVFWAGP</sequence>
<evidence type="ECO:0000313" key="1">
    <source>
        <dbReference type="EMBL" id="TVU51416.1"/>
    </source>
</evidence>
<proteinExistence type="predicted"/>
<dbReference type="Proteomes" id="UP000324897">
    <property type="component" value="Chromosome 6"/>
</dbReference>
<protein>
    <recommendedName>
        <fullName evidence="3">Pectinesterase inhibitor domain-containing protein</fullName>
    </recommendedName>
</protein>
<keyword evidence="2" id="KW-1185">Reference proteome</keyword>
<gene>
    <name evidence="1" type="ORF">EJB05_02847</name>
</gene>
<accession>A0A5J9WUC6</accession>